<organism evidence="1 2">
    <name type="scientific">Catonella morbi ATCC 51271</name>
    <dbReference type="NCBI Taxonomy" id="592026"/>
    <lineage>
        <taxon>Bacteria</taxon>
        <taxon>Bacillati</taxon>
        <taxon>Bacillota</taxon>
        <taxon>Clostridia</taxon>
        <taxon>Lachnospirales</taxon>
        <taxon>Lachnospiraceae</taxon>
        <taxon>Catonella</taxon>
    </lineage>
</organism>
<dbReference type="AlphaFoldDB" id="V2Z9N1"/>
<dbReference type="STRING" id="592026.GCWU0000282_000784"/>
<sequence length="71" mass="8194">MQLILKGGFTMERANLDNIVAEELTFTVEEIEEIKKAREMTIVFDEDCPEVTPEKAVKFRRVNPPKIKNEA</sequence>
<dbReference type="eggNOG" id="ENOG5033C1D">
    <property type="taxonomic scope" value="Bacteria"/>
</dbReference>
<protein>
    <submittedName>
        <fullName evidence="1">Uncharacterized protein</fullName>
    </submittedName>
</protein>
<evidence type="ECO:0000313" key="1">
    <source>
        <dbReference type="EMBL" id="ESL03620.1"/>
    </source>
</evidence>
<keyword evidence="2" id="KW-1185">Reference proteome</keyword>
<proteinExistence type="predicted"/>
<dbReference type="EMBL" id="ACIL03000007">
    <property type="protein sequence ID" value="ESL03620.1"/>
    <property type="molecule type" value="Genomic_DNA"/>
</dbReference>
<comment type="caution">
    <text evidence="1">The sequence shown here is derived from an EMBL/GenBank/DDBJ whole genome shotgun (WGS) entry which is preliminary data.</text>
</comment>
<reference evidence="1 2" key="1">
    <citation type="submission" date="2013-06" db="EMBL/GenBank/DDBJ databases">
        <authorList>
            <person name="Weinstock G."/>
            <person name="Sodergren E."/>
            <person name="Clifton S."/>
            <person name="Fulton L."/>
            <person name="Fulton B."/>
            <person name="Courtney L."/>
            <person name="Fronick C."/>
            <person name="Harrison M."/>
            <person name="Strong C."/>
            <person name="Farmer C."/>
            <person name="Delahaunty K."/>
            <person name="Markovic C."/>
            <person name="Hall O."/>
            <person name="Minx P."/>
            <person name="Tomlinson C."/>
            <person name="Mitreva M."/>
            <person name="Nelson J."/>
            <person name="Hou S."/>
            <person name="Wollam A."/>
            <person name="Pepin K.H."/>
            <person name="Johnson M."/>
            <person name="Bhonagiri V."/>
            <person name="Nash W.E."/>
            <person name="Warren W."/>
            <person name="Chinwalla A."/>
            <person name="Mardis E.R."/>
            <person name="Wilson R.K."/>
        </authorList>
    </citation>
    <scope>NUCLEOTIDE SEQUENCE [LARGE SCALE GENOMIC DNA]</scope>
    <source>
        <strain evidence="1 2">ATCC 51271</strain>
    </source>
</reference>
<gene>
    <name evidence="1" type="ORF">GCWU0000282_000784</name>
</gene>
<accession>V2Z9N1</accession>
<dbReference type="Proteomes" id="UP000018227">
    <property type="component" value="Unassembled WGS sequence"/>
</dbReference>
<name>V2Z9N1_9FIRM</name>
<dbReference type="HOGENOM" id="CLU_2732617_0_0_9"/>
<evidence type="ECO:0000313" key="2">
    <source>
        <dbReference type="Proteomes" id="UP000018227"/>
    </source>
</evidence>